<name>A0A1M6A7R9_9FLAO</name>
<dbReference type="STRING" id="558155.SAMN04487911_101119"/>
<dbReference type="InterPro" id="IPR020018">
    <property type="entry name" value="Motility-assoc_lipoprot_GldH"/>
</dbReference>
<evidence type="ECO:0000313" key="2">
    <source>
        <dbReference type="Proteomes" id="UP000184231"/>
    </source>
</evidence>
<dbReference type="Pfam" id="PF14109">
    <property type="entry name" value="GldH_lipo"/>
    <property type="match status" value="1"/>
</dbReference>
<gene>
    <name evidence="1" type="ORF">SAMN04487911_101119</name>
</gene>
<proteinExistence type="predicted"/>
<keyword evidence="2" id="KW-1185">Reference proteome</keyword>
<dbReference type="Proteomes" id="UP000184231">
    <property type="component" value="Unassembled WGS sequence"/>
</dbReference>
<dbReference type="NCBIfam" id="TIGR03511">
    <property type="entry name" value="GldH_lipo"/>
    <property type="match status" value="1"/>
</dbReference>
<reference evidence="1 2" key="1">
    <citation type="submission" date="2016-11" db="EMBL/GenBank/DDBJ databases">
        <authorList>
            <person name="Jaros S."/>
            <person name="Januszkiewicz K."/>
            <person name="Wedrychowicz H."/>
        </authorList>
    </citation>
    <scope>NUCLEOTIDE SEQUENCE [LARGE SCALE GENOMIC DNA]</scope>
    <source>
        <strain evidence="1 2">CGMCC 1.8863</strain>
    </source>
</reference>
<organism evidence="1 2">
    <name type="scientific">Arenibacter nanhaiticus</name>
    <dbReference type="NCBI Taxonomy" id="558155"/>
    <lineage>
        <taxon>Bacteria</taxon>
        <taxon>Pseudomonadati</taxon>
        <taxon>Bacteroidota</taxon>
        <taxon>Flavobacteriia</taxon>
        <taxon>Flavobacteriales</taxon>
        <taxon>Flavobacteriaceae</taxon>
        <taxon>Arenibacter</taxon>
    </lineage>
</organism>
<dbReference type="EMBL" id="FQYX01000001">
    <property type="protein sequence ID" value="SHI32501.1"/>
    <property type="molecule type" value="Genomic_DNA"/>
</dbReference>
<accession>A0A1M6A7R9</accession>
<keyword evidence="1" id="KW-0449">Lipoprotein</keyword>
<protein>
    <submittedName>
        <fullName evidence="1">Gliding motility-associated lipoprotein GldH</fullName>
    </submittedName>
</protein>
<evidence type="ECO:0000313" key="1">
    <source>
        <dbReference type="EMBL" id="SHI32501.1"/>
    </source>
</evidence>
<dbReference type="AlphaFoldDB" id="A0A1M6A7R9"/>
<sequence>MFWALIGAVVLVSCVESPLRSAFKAIDDKGWHKDSIMQFTFKDLDTLQQYNMFLVVRNDNTYAYSNLFLIATLTMPDGNMVRDTLEYEMAKPSGEWLGNGYGSLKENKLWYKENLQLPSSGAYTLEVMHAMRKNGSVDGLIELEGITDVGYQIEKSNR</sequence>